<comment type="catalytic activity">
    <reaction evidence="9">
        <text>Typically cleaves a -Gly-|-Phe- bond to release an N-terminal, basic peptide of 5-8 residues from type IV prepilin, and then N-methylates the new N-terminal amino group, the methyl donor being S-adenosyl-L-methionine.</text>
        <dbReference type="EC" id="3.4.23.43"/>
    </reaction>
</comment>
<evidence type="ECO:0000259" key="12">
    <source>
        <dbReference type="Pfam" id="PF06750"/>
    </source>
</evidence>
<comment type="caution">
    <text evidence="13">The sequence shown here is derived from an EMBL/GenBank/DDBJ whole genome shotgun (WGS) entry which is preliminary data.</text>
</comment>
<protein>
    <recommendedName>
        <fullName evidence="9">Prepilin leader peptidase/N-methyltransferase</fullName>
        <ecNumber evidence="9">2.1.1.-</ecNumber>
        <ecNumber evidence="9">3.4.23.43</ecNumber>
    </recommendedName>
</protein>
<evidence type="ECO:0000256" key="1">
    <source>
        <dbReference type="ARBA" id="ARBA00004429"/>
    </source>
</evidence>
<dbReference type="EC" id="2.1.1.-" evidence="9"/>
<keyword evidence="9 13" id="KW-0378">Hydrolase</keyword>
<dbReference type="RefSeq" id="WP_201561557.1">
    <property type="nucleotide sequence ID" value="NZ_CAJGZK010000003.1"/>
</dbReference>
<keyword evidence="6 10" id="KW-1133">Transmembrane helix</keyword>
<dbReference type="InterPro" id="IPR050882">
    <property type="entry name" value="Prepilin_peptidase/N-MTase"/>
</dbReference>
<organism evidence="13 14">
    <name type="scientific">Psychrobacter glacincola</name>
    <dbReference type="NCBI Taxonomy" id="56810"/>
    <lineage>
        <taxon>Bacteria</taxon>
        <taxon>Pseudomonadati</taxon>
        <taxon>Pseudomonadota</taxon>
        <taxon>Gammaproteobacteria</taxon>
        <taxon>Moraxellales</taxon>
        <taxon>Moraxellaceae</taxon>
        <taxon>Psychrobacter</taxon>
    </lineage>
</organism>
<keyword evidence="7 10" id="KW-0472">Membrane</keyword>
<keyword evidence="4" id="KW-0997">Cell inner membrane</keyword>
<dbReference type="GO" id="GO:0016787">
    <property type="term" value="F:hydrolase activity"/>
    <property type="evidence" value="ECO:0007669"/>
    <property type="project" value="UniProtKB-KW"/>
</dbReference>
<evidence type="ECO:0000256" key="5">
    <source>
        <dbReference type="ARBA" id="ARBA00022692"/>
    </source>
</evidence>
<evidence type="ECO:0000256" key="10">
    <source>
        <dbReference type="SAM" id="Phobius"/>
    </source>
</evidence>
<dbReference type="Pfam" id="PF01478">
    <property type="entry name" value="Peptidase_A24"/>
    <property type="match status" value="1"/>
</dbReference>
<feature type="transmembrane region" description="Helical" evidence="10">
    <location>
        <begin position="146"/>
        <end position="165"/>
    </location>
</feature>
<dbReference type="PANTHER" id="PTHR30487">
    <property type="entry name" value="TYPE 4 PREPILIN-LIKE PROTEINS LEADER PEPTIDE-PROCESSING ENZYME"/>
    <property type="match status" value="1"/>
</dbReference>
<dbReference type="EMBL" id="JBHSTZ010000005">
    <property type="protein sequence ID" value="MFC6380109.1"/>
    <property type="molecule type" value="Genomic_DNA"/>
</dbReference>
<evidence type="ECO:0000256" key="8">
    <source>
        <dbReference type="RuleBase" id="RU003793"/>
    </source>
</evidence>
<dbReference type="InterPro" id="IPR000045">
    <property type="entry name" value="Prepilin_IV_endopep_pep"/>
</dbReference>
<dbReference type="PANTHER" id="PTHR30487:SF0">
    <property type="entry name" value="PREPILIN LEADER PEPTIDASE_N-METHYLTRANSFERASE-RELATED"/>
    <property type="match status" value="1"/>
</dbReference>
<accession>A0ABW1W4U9</accession>
<feature type="transmembrane region" description="Helical" evidence="10">
    <location>
        <begin position="12"/>
        <end position="33"/>
    </location>
</feature>
<keyword evidence="14" id="KW-1185">Reference proteome</keyword>
<evidence type="ECO:0000256" key="2">
    <source>
        <dbReference type="ARBA" id="ARBA00005801"/>
    </source>
</evidence>
<proteinExistence type="inferred from homology"/>
<reference evidence="14" key="1">
    <citation type="journal article" date="2019" name="Int. J. Syst. Evol. Microbiol.">
        <title>The Global Catalogue of Microorganisms (GCM) 10K type strain sequencing project: providing services to taxonomists for standard genome sequencing and annotation.</title>
        <authorList>
            <consortium name="The Broad Institute Genomics Platform"/>
            <consortium name="The Broad Institute Genome Sequencing Center for Infectious Disease"/>
            <person name="Wu L."/>
            <person name="Ma J."/>
        </authorList>
    </citation>
    <scope>NUCLEOTIDE SEQUENCE [LARGE SCALE GENOMIC DNA]</scope>
    <source>
        <strain evidence="14">CCM 2050</strain>
    </source>
</reference>
<comment type="subcellular location">
    <subcellularLocation>
        <location evidence="1">Cell inner membrane</location>
        <topology evidence="1">Multi-pass membrane protein</topology>
    </subcellularLocation>
    <subcellularLocation>
        <location evidence="9">Cell membrane</location>
        <topology evidence="9">Multi-pass membrane protein</topology>
    </subcellularLocation>
</comment>
<dbReference type="InterPro" id="IPR014032">
    <property type="entry name" value="Peptidase_A24A_bac"/>
</dbReference>
<feature type="transmembrane region" description="Helical" evidence="10">
    <location>
        <begin position="229"/>
        <end position="260"/>
    </location>
</feature>
<keyword evidence="3" id="KW-1003">Cell membrane</keyword>
<gene>
    <name evidence="13" type="ORF">ACFP58_01275</name>
</gene>
<evidence type="ECO:0000256" key="6">
    <source>
        <dbReference type="ARBA" id="ARBA00022989"/>
    </source>
</evidence>
<keyword evidence="9" id="KW-0645">Protease</keyword>
<dbReference type="Pfam" id="PF06750">
    <property type="entry name" value="A24_N_bact"/>
    <property type="match status" value="1"/>
</dbReference>
<feature type="domain" description="Prepilin type IV endopeptidase peptidase" evidence="11">
    <location>
        <begin position="149"/>
        <end position="258"/>
    </location>
</feature>
<dbReference type="EC" id="3.4.23.43" evidence="9"/>
<evidence type="ECO:0000256" key="4">
    <source>
        <dbReference type="ARBA" id="ARBA00022519"/>
    </source>
</evidence>
<keyword evidence="5 9" id="KW-0812">Transmembrane</keyword>
<comment type="function">
    <text evidence="9">Plays an essential role in type IV pili and type II pseudopili formation by proteolytically removing the leader sequence from substrate proteins and subsequently monomethylating the alpha-amino group of the newly exposed N-terminal phenylalanine.</text>
</comment>
<name>A0ABW1W4U9_9GAMM</name>
<comment type="similarity">
    <text evidence="2 8">Belongs to the peptidase A24 family.</text>
</comment>
<evidence type="ECO:0000256" key="9">
    <source>
        <dbReference type="RuleBase" id="RU003794"/>
    </source>
</evidence>
<evidence type="ECO:0000256" key="7">
    <source>
        <dbReference type="ARBA" id="ARBA00023136"/>
    </source>
</evidence>
<evidence type="ECO:0000259" key="11">
    <source>
        <dbReference type="Pfam" id="PF01478"/>
    </source>
</evidence>
<dbReference type="Gene3D" id="1.20.120.1220">
    <property type="match status" value="1"/>
</dbReference>
<feature type="transmembrane region" description="Helical" evidence="10">
    <location>
        <begin position="196"/>
        <end position="217"/>
    </location>
</feature>
<evidence type="ECO:0000256" key="3">
    <source>
        <dbReference type="ARBA" id="ARBA00022475"/>
    </source>
</evidence>
<feature type="transmembrane region" description="Helical" evidence="10">
    <location>
        <begin position="272"/>
        <end position="295"/>
    </location>
</feature>
<evidence type="ECO:0000313" key="14">
    <source>
        <dbReference type="Proteomes" id="UP001596264"/>
    </source>
</evidence>
<keyword evidence="9" id="KW-0511">Multifunctional enzyme</keyword>
<evidence type="ECO:0000313" key="13">
    <source>
        <dbReference type="EMBL" id="MFC6380109.1"/>
    </source>
</evidence>
<feature type="domain" description="Prepilin peptidase A24 N-terminal" evidence="12">
    <location>
        <begin position="20"/>
        <end position="139"/>
    </location>
</feature>
<sequence length="299" mass="33101">MQFIQLLQENMTVALVVFALLGLCIGSFLNVVIHRIPLMMVSAWRQECSQFMYEQADMPREHTTPLVNIIATDTPITLSRPASRCPHCAHKIKWYENIPLISWLVLRGRCSNCKAAIGRRYPVVELVTALLSALVIYQFGVSMTGLSALVLVWTLIALTGIDFDTQLLPDRLTFPLAGLGLAVNSQGWFVSPTQSIWGLLLGFLSLWIVVKIFYLITKKHGMGQGDFKLLAVLGAWLGPMMLPLIILLSSLLGSIVGLILMKKQGESKPFAFGPYIAIAGIVALLYGSDIVNWYLGMYT</sequence>
<keyword evidence="9" id="KW-0489">Methyltransferase</keyword>
<dbReference type="PRINTS" id="PR00864">
    <property type="entry name" value="PREPILNPTASE"/>
</dbReference>
<dbReference type="InterPro" id="IPR010627">
    <property type="entry name" value="Prepilin_pept_A24_N"/>
</dbReference>
<dbReference type="Proteomes" id="UP001596264">
    <property type="component" value="Unassembled WGS sequence"/>
</dbReference>
<keyword evidence="9" id="KW-0808">Transferase</keyword>